<dbReference type="GO" id="GO:0008270">
    <property type="term" value="F:zinc ion binding"/>
    <property type="evidence" value="ECO:0007669"/>
    <property type="project" value="InterPro"/>
</dbReference>
<evidence type="ECO:0000256" key="3">
    <source>
        <dbReference type="ARBA" id="ARBA00022801"/>
    </source>
</evidence>
<dbReference type="GO" id="GO:0006508">
    <property type="term" value="P:proteolysis"/>
    <property type="evidence" value="ECO:0007669"/>
    <property type="project" value="UniProtKB-KW"/>
</dbReference>
<dbReference type="Gene3D" id="3.40.390.10">
    <property type="entry name" value="Collagenase (Catalytic Domain)"/>
    <property type="match status" value="1"/>
</dbReference>
<dbReference type="GO" id="GO:0004222">
    <property type="term" value="F:metalloendopeptidase activity"/>
    <property type="evidence" value="ECO:0007669"/>
    <property type="project" value="InterPro"/>
</dbReference>
<keyword evidence="6" id="KW-0732">Signal</keyword>
<evidence type="ECO:0000313" key="8">
    <source>
        <dbReference type="EMBL" id="SHN46343.1"/>
    </source>
</evidence>
<feature type="chain" id="PRO_5039596979" evidence="6">
    <location>
        <begin position="22"/>
        <end position="334"/>
    </location>
</feature>
<protein>
    <submittedName>
        <fullName evidence="8">Matrixin</fullName>
    </submittedName>
</protein>
<dbReference type="Proteomes" id="UP000184440">
    <property type="component" value="Unassembled WGS sequence"/>
</dbReference>
<dbReference type="SUPFAM" id="SSF55486">
    <property type="entry name" value="Metalloproteases ('zincins'), catalytic domain"/>
    <property type="match status" value="1"/>
</dbReference>
<evidence type="ECO:0000256" key="5">
    <source>
        <dbReference type="SAM" id="MobiDB-lite"/>
    </source>
</evidence>
<feature type="region of interest" description="Disordered" evidence="5">
    <location>
        <begin position="110"/>
        <end position="138"/>
    </location>
</feature>
<dbReference type="AlphaFoldDB" id="A0A1M7RJ68"/>
<evidence type="ECO:0000256" key="4">
    <source>
        <dbReference type="ARBA" id="ARBA00022833"/>
    </source>
</evidence>
<keyword evidence="1" id="KW-0645">Protease</keyword>
<feature type="domain" description="Peptidase M10 metallopeptidase" evidence="7">
    <location>
        <begin position="256"/>
        <end position="332"/>
    </location>
</feature>
<feature type="signal peptide" evidence="6">
    <location>
        <begin position="1"/>
        <end position="21"/>
    </location>
</feature>
<dbReference type="RefSeq" id="WP_073263254.1">
    <property type="nucleotide sequence ID" value="NZ_FRCS01000015.1"/>
</dbReference>
<evidence type="ECO:0000259" key="7">
    <source>
        <dbReference type="Pfam" id="PF00413"/>
    </source>
</evidence>
<proteinExistence type="predicted"/>
<evidence type="ECO:0000256" key="1">
    <source>
        <dbReference type="ARBA" id="ARBA00022670"/>
    </source>
</evidence>
<evidence type="ECO:0000313" key="9">
    <source>
        <dbReference type="Proteomes" id="UP000184440"/>
    </source>
</evidence>
<keyword evidence="3" id="KW-0378">Hydrolase</keyword>
<name>A0A1M7RJ68_9ACTN</name>
<dbReference type="InterPro" id="IPR024079">
    <property type="entry name" value="MetalloPept_cat_dom_sf"/>
</dbReference>
<dbReference type="GO" id="GO:0031012">
    <property type="term" value="C:extracellular matrix"/>
    <property type="evidence" value="ECO:0007669"/>
    <property type="project" value="InterPro"/>
</dbReference>
<feature type="compositionally biased region" description="Low complexity" evidence="5">
    <location>
        <begin position="126"/>
        <end position="138"/>
    </location>
</feature>
<keyword evidence="2" id="KW-0479">Metal-binding</keyword>
<feature type="compositionally biased region" description="Basic and acidic residues" evidence="5">
    <location>
        <begin position="110"/>
        <end position="119"/>
    </location>
</feature>
<evidence type="ECO:0000256" key="2">
    <source>
        <dbReference type="ARBA" id="ARBA00022723"/>
    </source>
</evidence>
<dbReference type="OrthoDB" id="5188902at2"/>
<evidence type="ECO:0000256" key="6">
    <source>
        <dbReference type="SAM" id="SignalP"/>
    </source>
</evidence>
<keyword evidence="9" id="KW-1185">Reference proteome</keyword>
<gene>
    <name evidence="8" type="ORF">SAMN05443668_11529</name>
</gene>
<dbReference type="EMBL" id="FRCS01000015">
    <property type="protein sequence ID" value="SHN46343.1"/>
    <property type="molecule type" value="Genomic_DNA"/>
</dbReference>
<keyword evidence="4" id="KW-0862">Zinc</keyword>
<dbReference type="Pfam" id="PF00413">
    <property type="entry name" value="Peptidase_M10"/>
    <property type="match status" value="1"/>
</dbReference>
<organism evidence="8 9">
    <name type="scientific">Cryptosporangium aurantiacum</name>
    <dbReference type="NCBI Taxonomy" id="134849"/>
    <lineage>
        <taxon>Bacteria</taxon>
        <taxon>Bacillati</taxon>
        <taxon>Actinomycetota</taxon>
        <taxon>Actinomycetes</taxon>
        <taxon>Cryptosporangiales</taxon>
        <taxon>Cryptosporangiaceae</taxon>
        <taxon>Cryptosporangium</taxon>
    </lineage>
</organism>
<accession>A0A1M7RJ68</accession>
<dbReference type="InterPro" id="IPR001818">
    <property type="entry name" value="Pept_M10_metallopeptidase"/>
</dbReference>
<reference evidence="8 9" key="1">
    <citation type="submission" date="2016-11" db="EMBL/GenBank/DDBJ databases">
        <authorList>
            <person name="Jaros S."/>
            <person name="Januszkiewicz K."/>
            <person name="Wedrychowicz H."/>
        </authorList>
    </citation>
    <scope>NUCLEOTIDE SEQUENCE [LARGE SCALE GENOMIC DNA]</scope>
    <source>
        <strain evidence="8 9">DSM 46144</strain>
    </source>
</reference>
<sequence>MRNLLPFRSASAPASTVAALAAVTAAVAVSAGIATAPAAFTTAAPAVDSAVDSTVTNDGQSVSYQGLTVRVPAVGEGVQAAAQSTSGDISLTVTRGADGKVVVKTDAHTHDEDGEHADEHADEESAAQAATASSARPSAAKTCTDKAYALAGWKLPSFKWYYNPAGAPASVRSTAASAISAGTSALVKTCGQKSIRLAPSYAGQTSAGVQVGKAGNCTGNDGRNVIGWRAGSGRWLGMTCTYFKTINGKKTVTGTDTALNTQYKFFTATKNCTNAYDLQSVVLHERGHSLGLNHVSQSAHASAVMTPALSACSVGKRTLGLGDYKGLAATYGVR</sequence>